<keyword evidence="3" id="KW-1185">Reference proteome</keyword>
<gene>
    <name evidence="2" type="ORF">SAMN06296008_104183</name>
</gene>
<organism evidence="2 3">
    <name type="scientific">Polynucleobacter kasalickyi</name>
    <dbReference type="NCBI Taxonomy" id="1938817"/>
    <lineage>
        <taxon>Bacteria</taxon>
        <taxon>Pseudomonadati</taxon>
        <taxon>Pseudomonadota</taxon>
        <taxon>Betaproteobacteria</taxon>
        <taxon>Burkholderiales</taxon>
        <taxon>Burkholderiaceae</taxon>
        <taxon>Polynucleobacter</taxon>
    </lineage>
</organism>
<accession>A0A1W1Z7Y6</accession>
<evidence type="ECO:0000313" key="2">
    <source>
        <dbReference type="EMBL" id="SMC44559.1"/>
    </source>
</evidence>
<protein>
    <submittedName>
        <fullName evidence="2">MEKHLA domain-containing protein</fullName>
    </submittedName>
</protein>
<feature type="domain" description="MEKHLA" evidence="1">
    <location>
        <begin position="17"/>
        <end position="153"/>
    </location>
</feature>
<evidence type="ECO:0000259" key="1">
    <source>
        <dbReference type="Pfam" id="PF08670"/>
    </source>
</evidence>
<dbReference type="EMBL" id="FWXJ01000004">
    <property type="protein sequence ID" value="SMC44559.1"/>
    <property type="molecule type" value="Genomic_DNA"/>
</dbReference>
<dbReference type="AlphaFoldDB" id="A0A1W1Z7Y6"/>
<reference evidence="2 3" key="1">
    <citation type="submission" date="2017-04" db="EMBL/GenBank/DDBJ databases">
        <authorList>
            <person name="Afonso C.L."/>
            <person name="Miller P.J."/>
            <person name="Scott M.A."/>
            <person name="Spackman E."/>
            <person name="Goraichik I."/>
            <person name="Dimitrov K.M."/>
            <person name="Suarez D.L."/>
            <person name="Swayne D.E."/>
        </authorList>
    </citation>
    <scope>NUCLEOTIDE SEQUENCE [LARGE SCALE GENOMIC DNA]</scope>
    <source>
        <strain evidence="2 3">VK13</strain>
    </source>
</reference>
<proteinExistence type="predicted"/>
<dbReference type="Pfam" id="PF08670">
    <property type="entry name" value="MEKHLA"/>
    <property type="match status" value="1"/>
</dbReference>
<evidence type="ECO:0000313" key="3">
    <source>
        <dbReference type="Proteomes" id="UP000192708"/>
    </source>
</evidence>
<dbReference type="RefSeq" id="WP_084283145.1">
    <property type="nucleotide sequence ID" value="NZ_FWXJ01000004.1"/>
</dbReference>
<dbReference type="InterPro" id="IPR013978">
    <property type="entry name" value="MEKHLA"/>
</dbReference>
<name>A0A1W1Z7Y6_9BURK</name>
<sequence>MMHAEEPCQANNYHNEIAHLIVNSHQQWTGKHLILSKEERHLGRILYEAPFVILAHDRAVDPVFFYGNLMAQQVFEMTWAELIQLPSRYSAEFANQAARQYLLDQVASKGFIDNYTGTRISKTGRRFQIENATVWNLMNQDNEHIGQAATFKEVLPVSD</sequence>
<dbReference type="Proteomes" id="UP000192708">
    <property type="component" value="Unassembled WGS sequence"/>
</dbReference>